<proteinExistence type="predicted"/>
<organism evidence="3 4">
    <name type="scientific">Rhizoclosmatium globosum</name>
    <dbReference type="NCBI Taxonomy" id="329046"/>
    <lineage>
        <taxon>Eukaryota</taxon>
        <taxon>Fungi</taxon>
        <taxon>Fungi incertae sedis</taxon>
        <taxon>Chytridiomycota</taxon>
        <taxon>Chytridiomycota incertae sedis</taxon>
        <taxon>Chytridiomycetes</taxon>
        <taxon>Chytridiales</taxon>
        <taxon>Chytriomycetaceae</taxon>
        <taxon>Rhizoclosmatium</taxon>
    </lineage>
</organism>
<feature type="compositionally biased region" description="Low complexity" evidence="1">
    <location>
        <begin position="467"/>
        <end position="487"/>
    </location>
</feature>
<feature type="compositionally biased region" description="Basic and acidic residues" evidence="1">
    <location>
        <begin position="1777"/>
        <end position="1789"/>
    </location>
</feature>
<dbReference type="OrthoDB" id="2183036at2759"/>
<dbReference type="Proteomes" id="UP000193642">
    <property type="component" value="Unassembled WGS sequence"/>
</dbReference>
<feature type="domain" description="C2H2-type" evidence="2">
    <location>
        <begin position="2008"/>
        <end position="2029"/>
    </location>
</feature>
<feature type="region of interest" description="Disordered" evidence="1">
    <location>
        <begin position="1891"/>
        <end position="1912"/>
    </location>
</feature>
<reference evidence="3 4" key="1">
    <citation type="submission" date="2016-07" db="EMBL/GenBank/DDBJ databases">
        <title>Pervasive Adenine N6-methylation of Active Genes in Fungi.</title>
        <authorList>
            <consortium name="DOE Joint Genome Institute"/>
            <person name="Mondo S.J."/>
            <person name="Dannebaum R.O."/>
            <person name="Kuo R.C."/>
            <person name="Labutti K."/>
            <person name="Haridas S."/>
            <person name="Kuo A."/>
            <person name="Salamov A."/>
            <person name="Ahrendt S.R."/>
            <person name="Lipzen A."/>
            <person name="Sullivan W."/>
            <person name="Andreopoulos W.B."/>
            <person name="Clum A."/>
            <person name="Lindquist E."/>
            <person name="Daum C."/>
            <person name="Ramamoorthy G.K."/>
            <person name="Gryganskyi A."/>
            <person name="Culley D."/>
            <person name="Magnuson J.K."/>
            <person name="James T.Y."/>
            <person name="O'Malley M.A."/>
            <person name="Stajich J.E."/>
            <person name="Spatafora J.W."/>
            <person name="Visel A."/>
            <person name="Grigoriev I.V."/>
        </authorList>
    </citation>
    <scope>NUCLEOTIDE SEQUENCE [LARGE SCALE GENOMIC DNA]</scope>
    <source>
        <strain evidence="3 4">JEL800</strain>
    </source>
</reference>
<feature type="region of interest" description="Disordered" evidence="1">
    <location>
        <begin position="702"/>
        <end position="730"/>
    </location>
</feature>
<feature type="compositionally biased region" description="Acidic residues" evidence="1">
    <location>
        <begin position="1744"/>
        <end position="1763"/>
    </location>
</feature>
<feature type="region of interest" description="Disordered" evidence="1">
    <location>
        <begin position="526"/>
        <end position="570"/>
    </location>
</feature>
<protein>
    <recommendedName>
        <fullName evidence="2">C2H2-type domain-containing protein</fullName>
    </recommendedName>
</protein>
<feature type="compositionally biased region" description="Gly residues" evidence="1">
    <location>
        <begin position="550"/>
        <end position="561"/>
    </location>
</feature>
<dbReference type="SMART" id="SM00355">
    <property type="entry name" value="ZnF_C2H2"/>
    <property type="match status" value="6"/>
</dbReference>
<sequence length="2511" mass="280989">MGNYASRTGNPELVVTVQPYNDNKARKTIVLTETTVDCLRNKIIEAFGEDQDSALHIYYRILRKSVNDQSRYLLSRNANLVDIFNEVETLLETRKQLLFEYNSLFVVVISSKYSTQPDVVVELEKVDLVAELKEMNSETDAKTIIKNEKSLKLGLINSGHVFFLRLGLRLGLEKNCCLQTDTVCMETTSRQQSQPTVLFPPKEEVLEDMLKLSTNNRPERFEFWERRLATAIQPLLRCPNCKCNEPSMKSHGVGGNVLSFGARRIQLGCQACTKKCRLEESMKAAGPSTTHTLETIQAAYSTLQPAAKHTGMASKTAGPKQTTLKFQPTAKQSAKPPSKRLRPSSSSGDASDADSDTMEVFQDAMSGNESAGAVGVGVPSEKAMQQVIAPTEPSQNLNRYSTDIFAQIDAGLEEIAPTVEKLASAAPGAPVQVPAASNKFVGENRANLSGNMVSGSGGGSQELLAESQSKMHQVQQNQQQQQQSQPSNWEQLYREANARAARAEAQMEEMRKELLEMKQLIKELAHGREQTRAPQTTSNVESVASRNGHTAGGRAGRGGRTPGTANPFRPKTAAEYLNHRTAAQQAIYDRIPENTLIEVGNSMVKKGSVLERAWSAREALELRGMSTTEATNALLAVGIETRWGKEPSLGQAAGTSGSGVNGRHVPGLDINRPSTSRVSWADSVPDSDEEHDAQFNLVSRRKNTRLAGEGGRIGGQDFKVGPPTGSISTMASLHHNTYAPLASQSQSLSQPQSQSATPSFFQSAPPASLGGPKAHEGDRISGPGTSLNNGPPQGPISTHNAPLSYAHAAKSQLPLLSQKQMLQRRNRAVQQMLAPPSEPLKFKYADAQQEFKLKDENEKMDQEERYESSENRRSEVKFRRVSESGSMNDFPWFLSKVECPNPECKDIAPFNNKFALGKHYRLVHQKVVSVRYWINDYTKDDELTFIPRDSEDNLFHCNKCNLAVDFPEKLQSHVKKMKCGLTHPARFGFMCLDCNYVCVSQSAIRVHCRAEHQKNQYWGYRPTQVVKLYARVFGMYKPEEGFDARQRAKELKSLARKQKQIKNTAGSRSRAYLSTGLETAGLIASSSKTNTPFLNNMGWDKLFFGIDAIKNPAKYIAILTETKDTKTVIMLCRLFLEKVNELATLPGTQPTRTAIKNAGRKSTNDTGYAGKAFKPIDVKGTIPTYARTLGLFVTMLIARKQGANTGTKMPKLRDDVNEAVEALLETLDVPLLCRTNAVIENQQEALIKLLRIVLFEDIGFEGLDTGRIHLVEEYLLLRFLQPDGTFCKEQLMTGPCTHFLFASRCLVLDWCQEIASFGSWMARADKDKEINQVIELVSYGKHSLPYAKMKQFKSTCGLIMMGSNTANLISKHWDYSLPNEPKLVIDGRLGVSKTMFREGRANYFRVITTELSNLLFGMDVSDFTFDPKRLTDNVANSRPGYSFMTEQANSSTFSEENGNRLELHIKKTKNLRTDFFEPTRLIYKTEAMELSYLLAKVDNFISLLMLGLALFCGMPPRTTEFQMTTIVNSGLGKRNLMILEHRLCINLRYNKSSANSGFHKDLFRFVPDELAQILVKYLVFVYPLYIAFWADMRNRKNLMFLTHEDEIQAKTYLFLRNGIPCKVSKLHGLYIQNFWSVFGVNLGIRHTRQMMASFADHIDFEETAVAEVNTTVSSQFGHSSQVHQNNYGATTDGAAVIRKMKSISDKWWKWCSLTGEGDSSLYAVGPQVGSGSGSRSDSRVIEVDLDGSNDSNDSEAEDSEDSSDSVGDTIVEEDADDKISEEGRDSVSEDDHEIQETESDANPKDESPFGDDEMQLDGGISDGCDSIVDSEEAKSTDVTDQAGTASESTNDTRLHPRYPREFNDPALANFYSMIYEFLDDHAEVLGYNNTPSEDEAWATDYDNDDDDVRHQSKVECPNPECKDIAPFNNKFALGKHYRLVHQKVVSVRYWINDYTKDDELTFIPRDSEDNLFHCNKCNLAVDFPEKLQSHVKKMKCGLTHPARFGFMCLDCNYVCVSQSAIRVHCRAEHQKNQYWGYRPTQVVKLYARVFGMYKPEEGFDARQRAKELKSLARKQKQIKNTAGSRSRAYLSTGLETAGLIASSSKTNTPFLNNMGWDKLFFGIDAIKNPAKYIAILTETKDTKTVIMLCRLFLEKVNELATLPGTQPTRTAIKNAGRKSTNDTGYAGKAFKPIDVKGTIPTYARTLGLFVTMLIARKQGANTGTKMPKLRDDVNEAVEALLETLDVPLLCRTNAVIENQQEALIKLLRIVLFEDIGFEGLDTGRIHLVEEYLLLRFLQPDGTFCKEQLMTGPCTHFLFASRCLVLDWCQEIASFGSWMARADKDKEINQVIELVSYGKHSLPYAKMKQFKSTCGLIMMGSNTANLISKHWDYSLPNEPKLVIDGRLGVSKTMFREGRANYFRVITTELSNLLFGMDVSDFTFDPKRLTDNVANSRPGYSFMTEQANSSTFSEENGNRLELHIKKTKNLRTDFFEPTRLIYKTEAMELYTGI</sequence>
<feature type="compositionally biased region" description="Polar residues" evidence="1">
    <location>
        <begin position="783"/>
        <end position="801"/>
    </location>
</feature>
<accession>A0A1Y2B7S3</accession>
<feature type="domain" description="C2H2-type" evidence="2">
    <location>
        <begin position="991"/>
        <end position="1012"/>
    </location>
</feature>
<gene>
    <name evidence="3" type="ORF">BCR33DRAFT_841481</name>
</gene>
<feature type="region of interest" description="Disordered" evidence="1">
    <location>
        <begin position="466"/>
        <end position="489"/>
    </location>
</feature>
<feature type="compositionally biased region" description="Basic and acidic residues" evidence="1">
    <location>
        <begin position="1850"/>
        <end position="1860"/>
    </location>
</feature>
<feature type="region of interest" description="Disordered" evidence="1">
    <location>
        <begin position="1744"/>
        <end position="1860"/>
    </location>
</feature>
<dbReference type="EMBL" id="MCGO01000080">
    <property type="protein sequence ID" value="ORY30889.1"/>
    <property type="molecule type" value="Genomic_DNA"/>
</dbReference>
<feature type="compositionally biased region" description="Polar residues" evidence="1">
    <location>
        <begin position="1838"/>
        <end position="1849"/>
    </location>
</feature>
<evidence type="ECO:0000256" key="1">
    <source>
        <dbReference type="SAM" id="MobiDB-lite"/>
    </source>
</evidence>
<feature type="region of interest" description="Disordered" evidence="1">
    <location>
        <begin position="307"/>
        <end position="356"/>
    </location>
</feature>
<evidence type="ECO:0000313" key="3">
    <source>
        <dbReference type="EMBL" id="ORY30889.1"/>
    </source>
</evidence>
<dbReference type="InterPro" id="IPR013087">
    <property type="entry name" value="Znf_C2H2_type"/>
</dbReference>
<name>A0A1Y2B7S3_9FUNG</name>
<feature type="region of interest" description="Disordered" evidence="1">
    <location>
        <begin position="648"/>
        <end position="688"/>
    </location>
</feature>
<feature type="compositionally biased region" description="Acidic residues" evidence="1">
    <location>
        <begin position="1790"/>
        <end position="1799"/>
    </location>
</feature>
<feature type="compositionally biased region" description="Polar residues" evidence="1">
    <location>
        <begin position="319"/>
        <end position="332"/>
    </location>
</feature>
<feature type="region of interest" description="Disordered" evidence="1">
    <location>
        <begin position="742"/>
        <end position="801"/>
    </location>
</feature>
<feature type="compositionally biased region" description="Low complexity" evidence="1">
    <location>
        <begin position="742"/>
        <end position="764"/>
    </location>
</feature>
<keyword evidence="4" id="KW-1185">Reference proteome</keyword>
<dbReference type="PROSITE" id="PS00028">
    <property type="entry name" value="ZINC_FINGER_C2H2_1"/>
    <property type="match status" value="2"/>
</dbReference>
<evidence type="ECO:0000313" key="4">
    <source>
        <dbReference type="Proteomes" id="UP000193642"/>
    </source>
</evidence>
<feature type="compositionally biased region" description="Acidic residues" evidence="1">
    <location>
        <begin position="1892"/>
        <end position="1906"/>
    </location>
</feature>
<evidence type="ECO:0000259" key="2">
    <source>
        <dbReference type="PROSITE" id="PS00028"/>
    </source>
</evidence>
<comment type="caution">
    <text evidence="3">The sequence shown here is derived from an EMBL/GenBank/DDBJ whole genome shotgun (WGS) entry which is preliminary data.</text>
</comment>
<feature type="compositionally biased region" description="Polar residues" evidence="1">
    <location>
        <begin position="532"/>
        <end position="547"/>
    </location>
</feature>